<feature type="domain" description="Protein kinase" evidence="1">
    <location>
        <begin position="99"/>
        <end position="381"/>
    </location>
</feature>
<dbReference type="PANTHER" id="PTHR44329">
    <property type="entry name" value="SERINE/THREONINE-PROTEIN KINASE TNNI3K-RELATED"/>
    <property type="match status" value="1"/>
</dbReference>
<gene>
    <name evidence="2" type="ORF">RclHR1_11780005</name>
</gene>
<evidence type="ECO:0000313" key="3">
    <source>
        <dbReference type="Proteomes" id="UP000247702"/>
    </source>
</evidence>
<dbReference type="SUPFAM" id="SSF56112">
    <property type="entry name" value="Protein kinase-like (PK-like)"/>
    <property type="match status" value="1"/>
</dbReference>
<dbReference type="PROSITE" id="PS50011">
    <property type="entry name" value="PROTEIN_KINASE_DOM"/>
    <property type="match status" value="1"/>
</dbReference>
<dbReference type="InterPro" id="IPR000719">
    <property type="entry name" value="Prot_kinase_dom"/>
</dbReference>
<accession>A0A2Z6Q4Z2</accession>
<evidence type="ECO:0000313" key="2">
    <source>
        <dbReference type="EMBL" id="GBB85213.1"/>
    </source>
</evidence>
<organism evidence="2 3">
    <name type="scientific">Rhizophagus clarus</name>
    <dbReference type="NCBI Taxonomy" id="94130"/>
    <lineage>
        <taxon>Eukaryota</taxon>
        <taxon>Fungi</taxon>
        <taxon>Fungi incertae sedis</taxon>
        <taxon>Mucoromycota</taxon>
        <taxon>Glomeromycotina</taxon>
        <taxon>Glomeromycetes</taxon>
        <taxon>Glomerales</taxon>
        <taxon>Glomeraceae</taxon>
        <taxon>Rhizophagus</taxon>
    </lineage>
</organism>
<reference evidence="2 3" key="1">
    <citation type="submission" date="2017-11" db="EMBL/GenBank/DDBJ databases">
        <title>The genome of Rhizophagus clarus HR1 reveals common genetic basis of auxotrophy among arbuscular mycorrhizal fungi.</title>
        <authorList>
            <person name="Kobayashi Y."/>
        </authorList>
    </citation>
    <scope>NUCLEOTIDE SEQUENCE [LARGE SCALE GENOMIC DNA]</scope>
    <source>
        <strain evidence="2 3">HR1</strain>
    </source>
</reference>
<dbReference type="InterPro" id="IPR051681">
    <property type="entry name" value="Ser/Thr_Kinases-Pseudokinases"/>
</dbReference>
<dbReference type="GO" id="GO:0004674">
    <property type="term" value="F:protein serine/threonine kinase activity"/>
    <property type="evidence" value="ECO:0007669"/>
    <property type="project" value="TreeGrafter"/>
</dbReference>
<protein>
    <recommendedName>
        <fullName evidence="1">Protein kinase domain-containing protein</fullName>
    </recommendedName>
</protein>
<proteinExistence type="predicted"/>
<comment type="caution">
    <text evidence="2">The sequence shown here is derived from an EMBL/GenBank/DDBJ whole genome shotgun (WGS) entry which is preliminary data.</text>
</comment>
<dbReference type="Pfam" id="PF07714">
    <property type="entry name" value="PK_Tyr_Ser-Thr"/>
    <property type="match status" value="1"/>
</dbReference>
<dbReference type="InterPro" id="IPR011009">
    <property type="entry name" value="Kinase-like_dom_sf"/>
</dbReference>
<dbReference type="Proteomes" id="UP000247702">
    <property type="component" value="Unassembled WGS sequence"/>
</dbReference>
<dbReference type="InterPro" id="IPR001245">
    <property type="entry name" value="Ser-Thr/Tyr_kinase_cat_dom"/>
</dbReference>
<name>A0A2Z6Q4Z2_9GLOM</name>
<sequence length="457" mass="52805">MSLDICKEVRPLIPEYMQGYTYSLKYIFEANMANIDVNTCSECGSYNTHYCKPCNSVHFRDKFSLWTSNDSNVDKLIQNSQLDAISRLRLIEWIEYSNFTNIEFVAHGGFGDVYKAIWKDGPICEGHEMPVWNINKSEWNRDSEKRVAIKKFRNITNASSEFLNEVKNNLRLNHLYVNYIYGITRDIQSGEYAIVTEFQSGGNLRELIKKNYSILNWKLIIKILNEISLGLTAIHNSDYCHKDFHSGNILNSIHGDTINLFISDFGMCCAAELPEQLSADKTLYGVLSFVAPEILRGEKFTKAADIYGFGMLMSEIISGEAPFVNRDYDVHLALDICKGKRPLIPEYTPDPYAALMKRCWDPVPSNRPTARELFSQFNDLQDEQGIEKEFSQEQEDKWKAQLAELAINPRPMKKSHNFLTSKRLDYSKQISQLLENKDDEVKKNDEIYHTRQYDMSI</sequence>
<dbReference type="AlphaFoldDB" id="A0A2Z6Q4Z2"/>
<evidence type="ECO:0000259" key="1">
    <source>
        <dbReference type="PROSITE" id="PS50011"/>
    </source>
</evidence>
<dbReference type="Gene3D" id="1.10.510.10">
    <property type="entry name" value="Transferase(Phosphotransferase) domain 1"/>
    <property type="match status" value="1"/>
</dbReference>
<keyword evidence="3" id="KW-1185">Reference proteome</keyword>
<dbReference type="GO" id="GO:0005524">
    <property type="term" value="F:ATP binding"/>
    <property type="evidence" value="ECO:0007669"/>
    <property type="project" value="InterPro"/>
</dbReference>
<dbReference type="EMBL" id="BEXD01000200">
    <property type="protein sequence ID" value="GBB85213.1"/>
    <property type="molecule type" value="Genomic_DNA"/>
</dbReference>